<organism evidence="6">
    <name type="scientific">uncultured Thermomicrobiales bacterium</name>
    <dbReference type="NCBI Taxonomy" id="1645740"/>
    <lineage>
        <taxon>Bacteria</taxon>
        <taxon>Pseudomonadati</taxon>
        <taxon>Thermomicrobiota</taxon>
        <taxon>Thermomicrobia</taxon>
        <taxon>Thermomicrobiales</taxon>
        <taxon>environmental samples</taxon>
    </lineage>
</organism>
<dbReference type="SUPFAM" id="SSF56762">
    <property type="entry name" value="HydB/Nqo4-like"/>
    <property type="match status" value="1"/>
</dbReference>
<dbReference type="InterPro" id="IPR014029">
    <property type="entry name" value="NADH_UbQ_OxRdtase_49kDa_CS"/>
</dbReference>
<dbReference type="GO" id="GO:0016651">
    <property type="term" value="F:oxidoreductase activity, acting on NAD(P)H"/>
    <property type="evidence" value="ECO:0007669"/>
    <property type="project" value="InterPro"/>
</dbReference>
<sequence>MSAIDASRPTSAYREMEASVELSPLKTPPAVDGAAPDQELLTLNMGPHHPATHGVLRLLVTLEGEVVRDLKPIIGYVHTGIEKTAEDKAYWKAIPVVERMDYLAYFFNAYAFCGATETLLDL</sequence>
<evidence type="ECO:0000256" key="5">
    <source>
        <dbReference type="ARBA" id="ARBA00023027"/>
    </source>
</evidence>
<dbReference type="PANTHER" id="PTHR11993">
    <property type="entry name" value="NADH-UBIQUINONE OXIDOREDUCTASE 49 KDA SUBUNIT"/>
    <property type="match status" value="1"/>
</dbReference>
<dbReference type="Gene3D" id="1.10.645.10">
    <property type="entry name" value="Cytochrome-c3 Hydrogenase, chain B"/>
    <property type="match status" value="1"/>
</dbReference>
<keyword evidence="4" id="KW-1278">Translocase</keyword>
<dbReference type="EC" id="1.6.5.3" evidence="6"/>
<dbReference type="InterPro" id="IPR022885">
    <property type="entry name" value="NDH1_su_D/H"/>
</dbReference>
<keyword evidence="3" id="KW-0813">Transport</keyword>
<dbReference type="PROSITE" id="PS00535">
    <property type="entry name" value="COMPLEX1_49K"/>
    <property type="match status" value="1"/>
</dbReference>
<reference evidence="6" key="1">
    <citation type="submission" date="2020-02" db="EMBL/GenBank/DDBJ databases">
        <authorList>
            <person name="Meier V. D."/>
        </authorList>
    </citation>
    <scope>NUCLEOTIDE SEQUENCE</scope>
    <source>
        <strain evidence="6">AVDCRST_MAG88</strain>
    </source>
</reference>
<protein>
    <submittedName>
        <fullName evidence="6">NADH-ubiquinone oxidoreductase chain D</fullName>
        <ecNumber evidence="6">1.6.5.3</ecNumber>
    </submittedName>
</protein>
<name>A0A6J4U8G8_9BACT</name>
<evidence type="ECO:0000256" key="1">
    <source>
        <dbReference type="ARBA" id="ARBA00002378"/>
    </source>
</evidence>
<comment type="similarity">
    <text evidence="2">Belongs to the complex I 49 kDa subunit family.</text>
</comment>
<proteinExistence type="inferred from homology"/>
<accession>A0A6J4U8G8</accession>
<comment type="function">
    <text evidence="1">NDH-1 shuttles electrons from NADH, via FMN and iron-sulfur (Fe-S) centers, to quinones in the respiratory chain. The immediate electron acceptor for the enzyme in this species is believed to be ubiquinone. Couples the redox reaction to proton translocation (for every two electrons transferred, four hydrogen ions are translocated across the cytoplasmic membrane), and thus conserves the redox energy in a proton gradient.</text>
</comment>
<evidence type="ECO:0000256" key="3">
    <source>
        <dbReference type="ARBA" id="ARBA00022448"/>
    </source>
</evidence>
<gene>
    <name evidence="6" type="ORF">AVDCRST_MAG88-184</name>
</gene>
<evidence type="ECO:0000256" key="4">
    <source>
        <dbReference type="ARBA" id="ARBA00022967"/>
    </source>
</evidence>
<keyword evidence="6" id="KW-0560">Oxidoreductase</keyword>
<dbReference type="AlphaFoldDB" id="A0A6J4U8G8"/>
<dbReference type="EMBL" id="CADCWM010000057">
    <property type="protein sequence ID" value="CAA9543163.1"/>
    <property type="molecule type" value="Genomic_DNA"/>
</dbReference>
<dbReference type="InterPro" id="IPR029014">
    <property type="entry name" value="NiFe-Hase_large"/>
</dbReference>
<dbReference type="PANTHER" id="PTHR11993:SF10">
    <property type="entry name" value="NADH DEHYDROGENASE [UBIQUINONE] IRON-SULFUR PROTEIN 2, MITOCHONDRIAL"/>
    <property type="match status" value="1"/>
</dbReference>
<keyword evidence="6" id="KW-0830">Ubiquinone</keyword>
<keyword evidence="5" id="KW-0520">NAD</keyword>
<feature type="non-terminal residue" evidence="6">
    <location>
        <position position="122"/>
    </location>
</feature>
<evidence type="ECO:0000256" key="2">
    <source>
        <dbReference type="ARBA" id="ARBA00005769"/>
    </source>
</evidence>
<evidence type="ECO:0000313" key="6">
    <source>
        <dbReference type="EMBL" id="CAA9543163.1"/>
    </source>
</evidence>